<proteinExistence type="predicted"/>
<accession>K1QYY4</accession>
<name>K1QYY4_MAGGI</name>
<dbReference type="HOGENOM" id="CLU_1497676_0_0_1"/>
<dbReference type="Gene3D" id="2.40.50.140">
    <property type="entry name" value="Nucleic acid-binding proteins"/>
    <property type="match status" value="1"/>
</dbReference>
<dbReference type="InParanoid" id="K1QYY4"/>
<dbReference type="SUPFAM" id="SSF50249">
    <property type="entry name" value="Nucleic acid-binding proteins"/>
    <property type="match status" value="1"/>
</dbReference>
<organism evidence="2">
    <name type="scientific">Magallana gigas</name>
    <name type="common">Pacific oyster</name>
    <name type="synonym">Crassostrea gigas</name>
    <dbReference type="NCBI Taxonomy" id="29159"/>
    <lineage>
        <taxon>Eukaryota</taxon>
        <taxon>Metazoa</taxon>
        <taxon>Spiralia</taxon>
        <taxon>Lophotrochozoa</taxon>
        <taxon>Mollusca</taxon>
        <taxon>Bivalvia</taxon>
        <taxon>Autobranchia</taxon>
        <taxon>Pteriomorphia</taxon>
        <taxon>Ostreida</taxon>
        <taxon>Ostreoidea</taxon>
        <taxon>Ostreidae</taxon>
        <taxon>Magallana</taxon>
    </lineage>
</organism>
<feature type="region of interest" description="Disordered" evidence="1">
    <location>
        <begin position="12"/>
        <end position="60"/>
    </location>
</feature>
<dbReference type="AlphaFoldDB" id="K1QYY4"/>
<dbReference type="InterPro" id="IPR012340">
    <property type="entry name" value="NA-bd_OB-fold"/>
</dbReference>
<feature type="compositionally biased region" description="Polar residues" evidence="1">
    <location>
        <begin position="21"/>
        <end position="43"/>
    </location>
</feature>
<protein>
    <submittedName>
        <fullName evidence="2">Uncharacterized protein</fullName>
    </submittedName>
</protein>
<sequence length="180" mass="19227">MIDNSRVAIRVNNHNKKLGSRTRTAGQGGINRQSATSSDNSYQKGKDQSSKNPGLHSGSSCFMKVKGNDVQVKSVTLKDETDCVKVSLWRNLSDSAAVGKFLSFTDVVVTSFNDEVSVSTTSKTTIQEKEPPSSSLEGTVVGYEVVNEQENASVTRANLLAARMPSGAGPPLYGMQARPA</sequence>
<reference evidence="2" key="1">
    <citation type="journal article" date="2012" name="Nature">
        <title>The oyster genome reveals stress adaptation and complexity of shell formation.</title>
        <authorList>
            <person name="Zhang G."/>
            <person name="Fang X."/>
            <person name="Guo X."/>
            <person name="Li L."/>
            <person name="Luo R."/>
            <person name="Xu F."/>
            <person name="Yang P."/>
            <person name="Zhang L."/>
            <person name="Wang X."/>
            <person name="Qi H."/>
            <person name="Xiong Z."/>
            <person name="Que H."/>
            <person name="Xie Y."/>
            <person name="Holland P.W."/>
            <person name="Paps J."/>
            <person name="Zhu Y."/>
            <person name="Wu F."/>
            <person name="Chen Y."/>
            <person name="Wang J."/>
            <person name="Peng C."/>
            <person name="Meng J."/>
            <person name="Yang L."/>
            <person name="Liu J."/>
            <person name="Wen B."/>
            <person name="Zhang N."/>
            <person name="Huang Z."/>
            <person name="Zhu Q."/>
            <person name="Feng Y."/>
            <person name="Mount A."/>
            <person name="Hedgecock D."/>
            <person name="Xu Z."/>
            <person name="Liu Y."/>
            <person name="Domazet-Loso T."/>
            <person name="Du Y."/>
            <person name="Sun X."/>
            <person name="Zhang S."/>
            <person name="Liu B."/>
            <person name="Cheng P."/>
            <person name="Jiang X."/>
            <person name="Li J."/>
            <person name="Fan D."/>
            <person name="Wang W."/>
            <person name="Fu W."/>
            <person name="Wang T."/>
            <person name="Wang B."/>
            <person name="Zhang J."/>
            <person name="Peng Z."/>
            <person name="Li Y."/>
            <person name="Li N."/>
            <person name="Wang J."/>
            <person name="Chen M."/>
            <person name="He Y."/>
            <person name="Tan F."/>
            <person name="Song X."/>
            <person name="Zheng Q."/>
            <person name="Huang R."/>
            <person name="Yang H."/>
            <person name="Du X."/>
            <person name="Chen L."/>
            <person name="Yang M."/>
            <person name="Gaffney P.M."/>
            <person name="Wang S."/>
            <person name="Luo L."/>
            <person name="She Z."/>
            <person name="Ming Y."/>
            <person name="Huang W."/>
            <person name="Zhang S."/>
            <person name="Huang B."/>
            <person name="Zhang Y."/>
            <person name="Qu T."/>
            <person name="Ni P."/>
            <person name="Miao G."/>
            <person name="Wang J."/>
            <person name="Wang Q."/>
            <person name="Steinberg C.E."/>
            <person name="Wang H."/>
            <person name="Li N."/>
            <person name="Qian L."/>
            <person name="Zhang G."/>
            <person name="Li Y."/>
            <person name="Yang H."/>
            <person name="Liu X."/>
            <person name="Wang J."/>
            <person name="Yin Y."/>
            <person name="Wang J."/>
        </authorList>
    </citation>
    <scope>NUCLEOTIDE SEQUENCE [LARGE SCALE GENOMIC DNA]</scope>
    <source>
        <strain evidence="2">05x7-T-G4-1.051#20</strain>
    </source>
</reference>
<dbReference type="EMBL" id="JH823233">
    <property type="protein sequence ID" value="EKC42232.1"/>
    <property type="molecule type" value="Genomic_DNA"/>
</dbReference>
<gene>
    <name evidence="2" type="ORF">CGI_10028031</name>
</gene>
<evidence type="ECO:0000256" key="1">
    <source>
        <dbReference type="SAM" id="MobiDB-lite"/>
    </source>
</evidence>
<evidence type="ECO:0000313" key="2">
    <source>
        <dbReference type="EMBL" id="EKC42232.1"/>
    </source>
</evidence>